<evidence type="ECO:0000313" key="4">
    <source>
        <dbReference type="Proteomes" id="UP000816034"/>
    </source>
</evidence>
<protein>
    <submittedName>
        <fullName evidence="3">Uncharacterized protein</fullName>
    </submittedName>
</protein>
<keyword evidence="1" id="KW-0472">Membrane</keyword>
<evidence type="ECO:0000313" key="3">
    <source>
        <dbReference type="EMBL" id="KAG2392925.1"/>
    </source>
</evidence>
<reference evidence="3 4" key="1">
    <citation type="journal article" date="2018" name="BMC Genomics">
        <title>The genome of Naegleria lovaniensis, the basis for a comparative approach to unravel pathogenicity factors of the human pathogenic amoeba N. fowleri.</title>
        <authorList>
            <person name="Liechti N."/>
            <person name="Schurch N."/>
            <person name="Bruggmann R."/>
            <person name="Wittwer M."/>
        </authorList>
    </citation>
    <scope>NUCLEOTIDE SEQUENCE [LARGE SCALE GENOMIC DNA]</scope>
    <source>
        <strain evidence="3 4">ATCC 30569</strain>
    </source>
</reference>
<dbReference type="EMBL" id="PYSW02000003">
    <property type="protein sequence ID" value="KAG2392925.1"/>
    <property type="molecule type" value="Genomic_DNA"/>
</dbReference>
<feature type="signal peptide" evidence="2">
    <location>
        <begin position="1"/>
        <end position="30"/>
    </location>
</feature>
<keyword evidence="1" id="KW-1133">Transmembrane helix</keyword>
<gene>
    <name evidence="3" type="ORF">C9374_009502</name>
</gene>
<comment type="caution">
    <text evidence="3">The sequence shown here is derived from an EMBL/GenBank/DDBJ whole genome shotgun (WGS) entry which is preliminary data.</text>
</comment>
<organism evidence="3 4">
    <name type="scientific">Naegleria lovaniensis</name>
    <name type="common">Amoeba</name>
    <dbReference type="NCBI Taxonomy" id="51637"/>
    <lineage>
        <taxon>Eukaryota</taxon>
        <taxon>Discoba</taxon>
        <taxon>Heterolobosea</taxon>
        <taxon>Tetramitia</taxon>
        <taxon>Eutetramitia</taxon>
        <taxon>Vahlkampfiidae</taxon>
        <taxon>Naegleria</taxon>
    </lineage>
</organism>
<sequence length="274" mass="29957">MQLGTALMAPRSVLVLLFITLILLVLELEAQTDYTITSFSSEVSFGTETLYSCSVHVVENVEYAFHGSYSTVSRAVPYGVADDIPSSLVKVEVLTPNYNVSSTSIDPKKFSFDIVSTFYPATPSGVTTTIKIRRSYIAKGPVTRDDKQHNVVTYYYKEACDVSNLNVSFVFDSSLNLNSNNLTAMSGGLVYGTTVMFYKSFSSSNDEFIPYVTFPIRSQFSSCAAPTTLVALILVIVACVLAVVTTAVIINVAYIKIFLKVGEKASEGRNLLEH</sequence>
<feature type="chain" id="PRO_5041721152" evidence="2">
    <location>
        <begin position="31"/>
        <end position="274"/>
    </location>
</feature>
<name>A0AA88H156_NAELO</name>
<keyword evidence="1" id="KW-0812">Transmembrane</keyword>
<proteinExistence type="predicted"/>
<dbReference type="GeneID" id="68101956"/>
<evidence type="ECO:0000256" key="2">
    <source>
        <dbReference type="SAM" id="SignalP"/>
    </source>
</evidence>
<keyword evidence="4" id="KW-1185">Reference proteome</keyword>
<dbReference type="AlphaFoldDB" id="A0AA88H156"/>
<accession>A0AA88H156</accession>
<evidence type="ECO:0000256" key="1">
    <source>
        <dbReference type="SAM" id="Phobius"/>
    </source>
</evidence>
<dbReference type="Proteomes" id="UP000816034">
    <property type="component" value="Unassembled WGS sequence"/>
</dbReference>
<feature type="transmembrane region" description="Helical" evidence="1">
    <location>
        <begin position="229"/>
        <end position="254"/>
    </location>
</feature>
<dbReference type="RefSeq" id="XP_044554819.1">
    <property type="nucleotide sequence ID" value="XM_044699697.1"/>
</dbReference>
<keyword evidence="2" id="KW-0732">Signal</keyword>